<dbReference type="RefSeq" id="WP_074308568.1">
    <property type="nucleotide sequence ID" value="NZ_FSQT01000001.1"/>
</dbReference>
<gene>
    <name evidence="9" type="ORF">SAMN04489832_0633</name>
</gene>
<dbReference type="Gene3D" id="1.10.10.10">
    <property type="entry name" value="Winged helix-like DNA-binding domain superfamily/Winged helix DNA-binding domain"/>
    <property type="match status" value="2"/>
</dbReference>
<feature type="compositionally biased region" description="Low complexity" evidence="5">
    <location>
        <begin position="1"/>
        <end position="11"/>
    </location>
</feature>
<dbReference type="GO" id="GO:0003677">
    <property type="term" value="F:DNA binding"/>
    <property type="evidence" value="ECO:0007669"/>
    <property type="project" value="UniProtKB-KW"/>
</dbReference>
<dbReference type="InterPro" id="IPR013325">
    <property type="entry name" value="RNA_pol_sigma_r2"/>
</dbReference>
<dbReference type="PANTHER" id="PTHR30385">
    <property type="entry name" value="SIGMA FACTOR F FLAGELLAR"/>
    <property type="match status" value="1"/>
</dbReference>
<keyword evidence="10" id="KW-1185">Reference proteome</keyword>
<feature type="domain" description="RNA polymerase sigma-70 region 2" evidence="7">
    <location>
        <begin position="49"/>
        <end position="117"/>
    </location>
</feature>
<dbReference type="STRING" id="709881.SAMN04489832_0633"/>
<dbReference type="AlphaFoldDB" id="A0A1N5U7B4"/>
<dbReference type="Pfam" id="PF04545">
    <property type="entry name" value="Sigma70_r4"/>
    <property type="match status" value="1"/>
</dbReference>
<dbReference type="InterPro" id="IPR036388">
    <property type="entry name" value="WH-like_DNA-bd_sf"/>
</dbReference>
<evidence type="ECO:0000259" key="6">
    <source>
        <dbReference type="Pfam" id="PF04539"/>
    </source>
</evidence>
<dbReference type="Pfam" id="PF04539">
    <property type="entry name" value="Sigma70_r3"/>
    <property type="match status" value="1"/>
</dbReference>
<dbReference type="Proteomes" id="UP000185124">
    <property type="component" value="Unassembled WGS sequence"/>
</dbReference>
<dbReference type="EMBL" id="FSQT01000001">
    <property type="protein sequence ID" value="SIM56167.1"/>
    <property type="molecule type" value="Genomic_DNA"/>
</dbReference>
<dbReference type="GO" id="GO:0016987">
    <property type="term" value="F:sigma factor activity"/>
    <property type="evidence" value="ECO:0007669"/>
    <property type="project" value="UniProtKB-KW"/>
</dbReference>
<evidence type="ECO:0000256" key="1">
    <source>
        <dbReference type="ARBA" id="ARBA00023015"/>
    </source>
</evidence>
<dbReference type="GO" id="GO:0006352">
    <property type="term" value="P:DNA-templated transcription initiation"/>
    <property type="evidence" value="ECO:0007669"/>
    <property type="project" value="InterPro"/>
</dbReference>
<dbReference type="PANTHER" id="PTHR30385:SF4">
    <property type="entry name" value="RNA POLYMERASE SIGMA-E FACTOR"/>
    <property type="match status" value="1"/>
</dbReference>
<reference evidence="10" key="1">
    <citation type="submission" date="2016-12" db="EMBL/GenBank/DDBJ databases">
        <authorList>
            <person name="Varghese N."/>
            <person name="Submissions S."/>
        </authorList>
    </citation>
    <scope>NUCLEOTIDE SEQUENCE [LARGE SCALE GENOMIC DNA]</scope>
    <source>
        <strain evidence="10">DSM 45599</strain>
    </source>
</reference>
<dbReference type="SUPFAM" id="SSF88659">
    <property type="entry name" value="Sigma3 and sigma4 domains of RNA polymerase sigma factors"/>
    <property type="match status" value="2"/>
</dbReference>
<keyword evidence="4" id="KW-0804">Transcription</keyword>
<dbReference type="InterPro" id="IPR014322">
    <property type="entry name" value="RNA_pol_sigma-B/F/G"/>
</dbReference>
<dbReference type="PRINTS" id="PR00046">
    <property type="entry name" value="SIGMA70FCT"/>
</dbReference>
<evidence type="ECO:0000256" key="3">
    <source>
        <dbReference type="ARBA" id="ARBA00023125"/>
    </source>
</evidence>
<sequence>MVTPIATATAVIPPPPPNAVTGHSEQLLRRRAALAANDPDRARLRARIIEANLPMAGRLARRYSGRGEPYEDLAQVGALALIRAVDGYDTDRGTPFASYAIPTILGAIRRHFRDTAWAIRVPRASQELNYRVSAARGELGQQRGRLPTDGELADHLEVTVAELLAALVASEVYRLPSLNELQPLTNHVERIALIGAVDPGYAAVDDHLTLRLLLAALPPRERRILTMRFYGDLTQAQIASRVGLSQMHVSRLLKRSLAQLRAGCSADRSSSRTVQAPGPDR</sequence>
<dbReference type="NCBIfam" id="TIGR02980">
    <property type="entry name" value="SigBFG"/>
    <property type="match status" value="1"/>
</dbReference>
<evidence type="ECO:0000256" key="5">
    <source>
        <dbReference type="SAM" id="MobiDB-lite"/>
    </source>
</evidence>
<evidence type="ECO:0000256" key="4">
    <source>
        <dbReference type="ARBA" id="ARBA00023163"/>
    </source>
</evidence>
<dbReference type="InterPro" id="IPR007627">
    <property type="entry name" value="RNA_pol_sigma70_r2"/>
</dbReference>
<evidence type="ECO:0000256" key="2">
    <source>
        <dbReference type="ARBA" id="ARBA00023082"/>
    </source>
</evidence>
<keyword evidence="1" id="KW-0805">Transcription regulation</keyword>
<accession>A0A1N5U7B4</accession>
<dbReference type="InterPro" id="IPR007630">
    <property type="entry name" value="RNA_pol_sigma70_r4"/>
</dbReference>
<dbReference type="InterPro" id="IPR000943">
    <property type="entry name" value="RNA_pol_sigma70"/>
</dbReference>
<keyword evidence="2" id="KW-0731">Sigma factor</keyword>
<dbReference type="CDD" id="cd06171">
    <property type="entry name" value="Sigma70_r4"/>
    <property type="match status" value="1"/>
</dbReference>
<dbReference type="Gene3D" id="1.20.120.1810">
    <property type="match status" value="1"/>
</dbReference>
<dbReference type="InterPro" id="IPR014284">
    <property type="entry name" value="RNA_pol_sigma-70_dom"/>
</dbReference>
<organism evidence="9 10">
    <name type="scientific">Micromonospora cremea</name>
    <dbReference type="NCBI Taxonomy" id="709881"/>
    <lineage>
        <taxon>Bacteria</taxon>
        <taxon>Bacillati</taxon>
        <taxon>Actinomycetota</taxon>
        <taxon>Actinomycetes</taxon>
        <taxon>Micromonosporales</taxon>
        <taxon>Micromonosporaceae</taxon>
        <taxon>Micromonospora</taxon>
    </lineage>
</organism>
<dbReference type="SUPFAM" id="SSF88946">
    <property type="entry name" value="Sigma2 domain of RNA polymerase sigma factors"/>
    <property type="match status" value="1"/>
</dbReference>
<feature type="domain" description="RNA polymerase sigma-70 region 4" evidence="8">
    <location>
        <begin position="213"/>
        <end position="262"/>
    </location>
</feature>
<proteinExistence type="predicted"/>
<dbReference type="OrthoDB" id="9804285at2"/>
<dbReference type="NCBIfam" id="TIGR02937">
    <property type="entry name" value="sigma70-ECF"/>
    <property type="match status" value="1"/>
</dbReference>
<name>A0A1N5U7B4_9ACTN</name>
<evidence type="ECO:0000259" key="7">
    <source>
        <dbReference type="Pfam" id="PF04542"/>
    </source>
</evidence>
<feature type="domain" description="RNA polymerase sigma-70 region 3" evidence="6">
    <location>
        <begin position="127"/>
        <end position="175"/>
    </location>
</feature>
<evidence type="ECO:0000259" key="8">
    <source>
        <dbReference type="Pfam" id="PF04545"/>
    </source>
</evidence>
<evidence type="ECO:0000313" key="10">
    <source>
        <dbReference type="Proteomes" id="UP000185124"/>
    </source>
</evidence>
<dbReference type="Pfam" id="PF04542">
    <property type="entry name" value="Sigma70_r2"/>
    <property type="match status" value="1"/>
</dbReference>
<evidence type="ECO:0000313" key="9">
    <source>
        <dbReference type="EMBL" id="SIM56167.1"/>
    </source>
</evidence>
<feature type="region of interest" description="Disordered" evidence="5">
    <location>
        <begin position="1"/>
        <end position="21"/>
    </location>
</feature>
<dbReference type="InterPro" id="IPR013324">
    <property type="entry name" value="RNA_pol_sigma_r3/r4-like"/>
</dbReference>
<dbReference type="InterPro" id="IPR007624">
    <property type="entry name" value="RNA_pol_sigma70_r3"/>
</dbReference>
<protein>
    <submittedName>
        <fullName evidence="9">RNA polymerase, sigma subunit, RpoX/SigF</fullName>
    </submittedName>
</protein>
<keyword evidence="3" id="KW-0238">DNA-binding</keyword>